<keyword evidence="4" id="KW-0732">Signal</keyword>
<dbReference type="CDD" id="cd00130">
    <property type="entry name" value="PAS"/>
    <property type="match status" value="2"/>
</dbReference>
<dbReference type="InterPro" id="IPR003594">
    <property type="entry name" value="HATPase_dom"/>
</dbReference>
<keyword evidence="9" id="KW-1185">Reference proteome</keyword>
<sequence>MRRFIFFLPILMILAVLQPVSAQSGGTTFAPGAHVRFEHLTIDDGLSQNAGLALLQDHQGYLWIGTQDGLNRYDGYTLTQFKYDPEEPTSLSHNSIIALYEDADGFLWVGTWGGGLNRFDPASQTFTRYTPDPAKPNAISSDIVTDILRDAQGVYWAATFGGLNRFDPASGTFTPYRHDPNDPASLASDTLSVLLPGPDGKIWVGSGAFSTPGAGLSLFDPAAGTAQRLEKTGSCLASPNVADLLADPDGSLWIAYGGYGVAGGGLDHYNPQTGACKHYDITPAPGGQITDNNLTDLAFDRDGALWAASWSGGLWRLSADGHLTSIRHNPADLESLSSDNTFTVLPDRSGVIWVGTLSAGINKLNLDTLQFRTYRHDPSNPNSLPSNHTSAFAETSDGILWLGSIESGLVRFDPASGEFSAFRSDPEDPQSISGDMILSLWADADDTLWVGTLGSGLNHFNPRTGIFTHYQNDPADPHSLLENQVTHIIRDRAGRLWAANFSGLSRFDPAAGGFVNYPLPAPPVCLGLVGDELWAGTWGGGLYRLNLADPASLDPAAAVFTSLKHDPTNANSLSNDGVWTILQTPDGMVWLGTQAGFNRYDPQTGQFKIYMEKDGLPNPSILGILRDSQGFLWLTTNHGVARFDPQAETFQLYEKSDGLQGNEFNSNAYFQSRSGDFYVGGVDGFSAFDPLRLQRDSLPPPVVITQFSVFNTPQTFNPRESIRLNYDQNFISFEFAALDFQAPHKNQYAYKLEGFDKDWVQAGTRNYASYTNLPGGNYSFRVRAANSDGVWNETGVSLPLTVTPPFWQTWFFRVGLAVGLLALVAAGFQWRVRAVRAQNAQLQAVVDEQKLVEAKLRESEARFRAMYENAAIGISLIAPDGRVLSVNPVLEKLAGRSEEELMRLGGQGITYPDDRDIGRVELGEILAGKRDSFQAEKRYVHKDGRVQWMRQSISAVRQADGKLLYLVVIAEDIDERKRAVEELRQSEARFKAIFENSAVGMGLMSLDRIVLDSNPAMTAMVGYTREELVGSSPAMVTYPEDFPSSTESFQKLLSGEMTHYVAERRYVRKNGEVFWTQISMSLVRDPQGKPLYLVGLLNDIDAQKRAAERLAAQEAEHRRTLEQRIAERTEELNLANERLREKAAQDAVIAERTRLARDLHDAVTQTLFSTTLIADVLPEIWAMNPDEGRRRLEEIRQLTRGALAEMRTLLVELRPNALVEVPLPTLLRQLTEALSGRSRINIQLSAMGERKLPADVQVGLYRLAQEALNNVVKHAKASEAVVTLRCSEETVRLMVADNGVGFDPSTVTADHLGLKIMRERAEAIGAKLTIYSEPGEGTQITVVW</sequence>
<reference evidence="8 9" key="1">
    <citation type="submission" date="2015-07" db="EMBL/GenBank/DDBJ databases">
        <title>Genome sequence of Levilinea saccharolytica DSM 16555.</title>
        <authorList>
            <person name="Hemp J."/>
            <person name="Ward L.M."/>
            <person name="Pace L.A."/>
            <person name="Fischer W.W."/>
        </authorList>
    </citation>
    <scope>NUCLEOTIDE SEQUENCE [LARGE SCALE GENOMIC DNA]</scope>
    <source>
        <strain evidence="8 9">KIBI-1</strain>
    </source>
</reference>
<dbReference type="Pfam" id="PF02518">
    <property type="entry name" value="HATPase_c"/>
    <property type="match status" value="1"/>
</dbReference>
<feature type="signal peptide" evidence="4">
    <location>
        <begin position="1"/>
        <end position="22"/>
    </location>
</feature>
<feature type="domain" description="PAS" evidence="6">
    <location>
        <begin position="859"/>
        <end position="929"/>
    </location>
</feature>
<evidence type="ECO:0000256" key="2">
    <source>
        <dbReference type="ARBA" id="ARBA00022777"/>
    </source>
</evidence>
<feature type="domain" description="PAC" evidence="7">
    <location>
        <begin position="1060"/>
        <end position="1112"/>
    </location>
</feature>
<dbReference type="CDD" id="cd16917">
    <property type="entry name" value="HATPase_UhpB-NarQ-NarX-like"/>
    <property type="match status" value="1"/>
</dbReference>
<organism evidence="8 9">
    <name type="scientific">Levilinea saccharolytica</name>
    <dbReference type="NCBI Taxonomy" id="229921"/>
    <lineage>
        <taxon>Bacteria</taxon>
        <taxon>Bacillati</taxon>
        <taxon>Chloroflexota</taxon>
        <taxon>Anaerolineae</taxon>
        <taxon>Anaerolineales</taxon>
        <taxon>Anaerolineaceae</taxon>
        <taxon>Levilinea</taxon>
    </lineage>
</organism>
<comment type="caution">
    <text evidence="8">The sequence shown here is derived from an EMBL/GenBank/DDBJ whole genome shotgun (WGS) entry which is preliminary data.</text>
</comment>
<dbReference type="OrthoDB" id="9813394at2"/>
<dbReference type="Pfam" id="PF07730">
    <property type="entry name" value="HisKA_3"/>
    <property type="match status" value="1"/>
</dbReference>
<dbReference type="PROSITE" id="PS50113">
    <property type="entry name" value="PAC"/>
    <property type="match status" value="2"/>
</dbReference>
<dbReference type="PROSITE" id="PS50109">
    <property type="entry name" value="HIS_KIN"/>
    <property type="match status" value="1"/>
</dbReference>
<dbReference type="SMART" id="SM00091">
    <property type="entry name" value="PAS"/>
    <property type="match status" value="2"/>
</dbReference>
<dbReference type="SUPFAM" id="SSF63829">
    <property type="entry name" value="Calcium-dependent phosphotriesterase"/>
    <property type="match status" value="1"/>
</dbReference>
<dbReference type="GO" id="GO:0016020">
    <property type="term" value="C:membrane"/>
    <property type="evidence" value="ECO:0007669"/>
    <property type="project" value="InterPro"/>
</dbReference>
<dbReference type="GO" id="GO:0000155">
    <property type="term" value="F:phosphorelay sensor kinase activity"/>
    <property type="evidence" value="ECO:0007669"/>
    <property type="project" value="InterPro"/>
</dbReference>
<dbReference type="InterPro" id="IPR013783">
    <property type="entry name" value="Ig-like_fold"/>
</dbReference>
<dbReference type="Pfam" id="PF07495">
    <property type="entry name" value="Y_Y_Y"/>
    <property type="match status" value="1"/>
</dbReference>
<dbReference type="PANTHER" id="PTHR43547:SF2">
    <property type="entry name" value="HYBRID SIGNAL TRANSDUCTION HISTIDINE KINASE C"/>
    <property type="match status" value="1"/>
</dbReference>
<evidence type="ECO:0000259" key="7">
    <source>
        <dbReference type="PROSITE" id="PS50113"/>
    </source>
</evidence>
<dbReference type="SUPFAM" id="SSF55785">
    <property type="entry name" value="PYP-like sensor domain (PAS domain)"/>
    <property type="match status" value="2"/>
</dbReference>
<evidence type="ECO:0000313" key="8">
    <source>
        <dbReference type="EMBL" id="KPL91800.1"/>
    </source>
</evidence>
<dbReference type="InterPro" id="IPR000700">
    <property type="entry name" value="PAS-assoc_C"/>
</dbReference>
<keyword evidence="3" id="KW-0175">Coiled coil</keyword>
<feature type="domain" description="PAC" evidence="7">
    <location>
        <begin position="933"/>
        <end position="985"/>
    </location>
</feature>
<dbReference type="Pfam" id="PF07494">
    <property type="entry name" value="Reg_prop"/>
    <property type="match status" value="4"/>
</dbReference>
<evidence type="ECO:0000259" key="5">
    <source>
        <dbReference type="PROSITE" id="PS50109"/>
    </source>
</evidence>
<dbReference type="InterPro" id="IPR011123">
    <property type="entry name" value="Y_Y_Y"/>
</dbReference>
<dbReference type="Proteomes" id="UP000050501">
    <property type="component" value="Unassembled WGS sequence"/>
</dbReference>
<dbReference type="InterPro" id="IPR015943">
    <property type="entry name" value="WD40/YVTN_repeat-like_dom_sf"/>
</dbReference>
<dbReference type="GO" id="GO:0046983">
    <property type="term" value="F:protein dimerization activity"/>
    <property type="evidence" value="ECO:0007669"/>
    <property type="project" value="InterPro"/>
</dbReference>
<feature type="coiled-coil region" evidence="3">
    <location>
        <begin position="1093"/>
        <end position="1145"/>
    </location>
</feature>
<dbReference type="EMBL" id="LGCM01000002">
    <property type="protein sequence ID" value="KPL91800.1"/>
    <property type="molecule type" value="Genomic_DNA"/>
</dbReference>
<dbReference type="NCBIfam" id="TIGR00229">
    <property type="entry name" value="sensory_box"/>
    <property type="match status" value="2"/>
</dbReference>
<feature type="chain" id="PRO_5006133759" description="PAS domain S-box protein" evidence="4">
    <location>
        <begin position="23"/>
        <end position="1344"/>
    </location>
</feature>
<dbReference type="SUPFAM" id="SSF50998">
    <property type="entry name" value="Quinoprotein alcohol dehydrogenase-like"/>
    <property type="match status" value="1"/>
</dbReference>
<evidence type="ECO:0000256" key="1">
    <source>
        <dbReference type="ARBA" id="ARBA00022553"/>
    </source>
</evidence>
<dbReference type="Gene3D" id="1.20.5.1930">
    <property type="match status" value="1"/>
</dbReference>
<dbReference type="InterPro" id="IPR011047">
    <property type="entry name" value="Quinoprotein_ADH-like_sf"/>
</dbReference>
<dbReference type="SMART" id="SM00086">
    <property type="entry name" value="PAC"/>
    <property type="match status" value="2"/>
</dbReference>
<dbReference type="Gene3D" id="2.130.10.10">
    <property type="entry name" value="YVTN repeat-like/Quinoprotein amine dehydrogenase"/>
    <property type="match status" value="3"/>
</dbReference>
<name>A0A0P6YND8_9CHLR</name>
<dbReference type="InterPro" id="IPR000014">
    <property type="entry name" value="PAS"/>
</dbReference>
<dbReference type="STRING" id="229921.ADN01_00520"/>
<dbReference type="InterPro" id="IPR013655">
    <property type="entry name" value="PAS_fold_3"/>
</dbReference>
<dbReference type="PANTHER" id="PTHR43547">
    <property type="entry name" value="TWO-COMPONENT HISTIDINE KINASE"/>
    <property type="match status" value="1"/>
</dbReference>
<evidence type="ECO:0000259" key="6">
    <source>
        <dbReference type="PROSITE" id="PS50112"/>
    </source>
</evidence>
<dbReference type="InterPro" id="IPR011110">
    <property type="entry name" value="Reg_prop"/>
</dbReference>
<evidence type="ECO:0000256" key="3">
    <source>
        <dbReference type="SAM" id="Coils"/>
    </source>
</evidence>
<gene>
    <name evidence="8" type="ORF">ADN01_00520</name>
</gene>
<evidence type="ECO:0008006" key="10">
    <source>
        <dbReference type="Google" id="ProtNLM"/>
    </source>
</evidence>
<dbReference type="InterPro" id="IPR005467">
    <property type="entry name" value="His_kinase_dom"/>
</dbReference>
<evidence type="ECO:0000256" key="4">
    <source>
        <dbReference type="SAM" id="SignalP"/>
    </source>
</evidence>
<keyword evidence="2" id="KW-0418">Kinase</keyword>
<accession>A0A0P6YND8</accession>
<dbReference type="InterPro" id="IPR011712">
    <property type="entry name" value="Sig_transdc_His_kin_sub3_dim/P"/>
</dbReference>
<feature type="domain" description="Histidine kinase" evidence="5">
    <location>
        <begin position="1154"/>
        <end position="1344"/>
    </location>
</feature>
<dbReference type="SUPFAM" id="SSF55874">
    <property type="entry name" value="ATPase domain of HSP90 chaperone/DNA topoisomerase II/histidine kinase"/>
    <property type="match status" value="1"/>
</dbReference>
<dbReference type="InterPro" id="IPR036890">
    <property type="entry name" value="HATPase_C_sf"/>
</dbReference>
<dbReference type="InterPro" id="IPR035965">
    <property type="entry name" value="PAS-like_dom_sf"/>
</dbReference>
<dbReference type="RefSeq" id="WP_062418022.1">
    <property type="nucleotide sequence ID" value="NZ_DF967974.1"/>
</dbReference>
<dbReference type="Gene3D" id="3.30.565.10">
    <property type="entry name" value="Histidine kinase-like ATPase, C-terminal domain"/>
    <property type="match status" value="1"/>
</dbReference>
<dbReference type="Gene3D" id="2.60.40.10">
    <property type="entry name" value="Immunoglobulins"/>
    <property type="match status" value="1"/>
</dbReference>
<dbReference type="SMART" id="SM00387">
    <property type="entry name" value="HATPase_c"/>
    <property type="match status" value="1"/>
</dbReference>
<proteinExistence type="predicted"/>
<feature type="domain" description="PAS" evidence="6">
    <location>
        <begin position="986"/>
        <end position="1056"/>
    </location>
</feature>
<protein>
    <recommendedName>
        <fullName evidence="10">PAS domain S-box protein</fullName>
    </recommendedName>
</protein>
<dbReference type="Pfam" id="PF08447">
    <property type="entry name" value="PAS_3"/>
    <property type="match status" value="2"/>
</dbReference>
<dbReference type="PATRIC" id="fig|229921.5.peg.3469"/>
<keyword evidence="2" id="KW-0808">Transferase</keyword>
<dbReference type="Gene3D" id="3.30.450.20">
    <property type="entry name" value="PAS domain"/>
    <property type="match status" value="2"/>
</dbReference>
<dbReference type="InterPro" id="IPR001610">
    <property type="entry name" value="PAC"/>
</dbReference>
<dbReference type="PROSITE" id="PS50112">
    <property type="entry name" value="PAS"/>
    <property type="match status" value="2"/>
</dbReference>
<evidence type="ECO:0000313" key="9">
    <source>
        <dbReference type="Proteomes" id="UP000050501"/>
    </source>
</evidence>
<dbReference type="FunFam" id="2.60.40.10:FF:000791">
    <property type="entry name" value="Two-component system sensor histidine kinase/response regulator"/>
    <property type="match status" value="1"/>
</dbReference>
<keyword evidence="1" id="KW-0597">Phosphoprotein</keyword>